<dbReference type="SUPFAM" id="SSF48452">
    <property type="entry name" value="TPR-like"/>
    <property type="match status" value="1"/>
</dbReference>
<evidence type="ECO:0000256" key="2">
    <source>
        <dbReference type="ARBA" id="ARBA00023136"/>
    </source>
</evidence>
<dbReference type="RefSeq" id="WP_131330291.1">
    <property type="nucleotide sequence ID" value="NZ_CP044016.1"/>
</dbReference>
<dbReference type="KEGG" id="arac:E0W69_011960"/>
<name>A0A5P2G0L7_9BACT</name>
<evidence type="ECO:0000256" key="3">
    <source>
        <dbReference type="ARBA" id="ARBA00023237"/>
    </source>
</evidence>
<dbReference type="Proteomes" id="UP000292424">
    <property type="component" value="Chromosome"/>
</dbReference>
<feature type="domain" description="Outer membrane lipoprotein BamD-like" evidence="4">
    <location>
        <begin position="33"/>
        <end position="210"/>
    </location>
</feature>
<dbReference type="NCBIfam" id="TIGR03302">
    <property type="entry name" value="OM_YfiO"/>
    <property type="match status" value="1"/>
</dbReference>
<dbReference type="InterPro" id="IPR011990">
    <property type="entry name" value="TPR-like_helical_dom_sf"/>
</dbReference>
<dbReference type="InterPro" id="IPR017689">
    <property type="entry name" value="BamD"/>
</dbReference>
<evidence type="ECO:0000313" key="5">
    <source>
        <dbReference type="EMBL" id="QES89346.1"/>
    </source>
</evidence>
<dbReference type="AlphaFoldDB" id="A0A5P2G0L7"/>
<evidence type="ECO:0000256" key="1">
    <source>
        <dbReference type="ARBA" id="ARBA00022729"/>
    </source>
</evidence>
<keyword evidence="6" id="KW-1185">Reference proteome</keyword>
<protein>
    <submittedName>
        <fullName evidence="5">Outer membrane protein assembly factor BamD</fullName>
    </submittedName>
</protein>
<keyword evidence="2" id="KW-0472">Membrane</keyword>
<dbReference type="PROSITE" id="PS51257">
    <property type="entry name" value="PROKAR_LIPOPROTEIN"/>
    <property type="match status" value="1"/>
</dbReference>
<organism evidence="5 6">
    <name type="scientific">Rhizosphaericola mali</name>
    <dbReference type="NCBI Taxonomy" id="2545455"/>
    <lineage>
        <taxon>Bacteria</taxon>
        <taxon>Pseudomonadati</taxon>
        <taxon>Bacteroidota</taxon>
        <taxon>Chitinophagia</taxon>
        <taxon>Chitinophagales</taxon>
        <taxon>Chitinophagaceae</taxon>
        <taxon>Rhizosphaericola</taxon>
    </lineage>
</organism>
<dbReference type="Gene3D" id="1.25.40.10">
    <property type="entry name" value="Tetratricopeptide repeat domain"/>
    <property type="match status" value="1"/>
</dbReference>
<dbReference type="Pfam" id="PF13525">
    <property type="entry name" value="YfiO"/>
    <property type="match status" value="1"/>
</dbReference>
<keyword evidence="1" id="KW-0732">Signal</keyword>
<dbReference type="EMBL" id="CP044016">
    <property type="protein sequence ID" value="QES89346.1"/>
    <property type="molecule type" value="Genomic_DNA"/>
</dbReference>
<proteinExistence type="predicted"/>
<gene>
    <name evidence="5" type="primary">bamD</name>
    <name evidence="5" type="ORF">E0W69_011960</name>
</gene>
<accession>A0A5P2G0L7</accession>
<evidence type="ECO:0000313" key="6">
    <source>
        <dbReference type="Proteomes" id="UP000292424"/>
    </source>
</evidence>
<keyword evidence="3" id="KW-0998">Cell outer membrane</keyword>
<dbReference type="OrthoDB" id="9770761at2"/>
<reference evidence="5 6" key="1">
    <citation type="submission" date="2019-09" db="EMBL/GenBank/DDBJ databases">
        <title>Complete genome sequence of Arachidicoccus sp. B3-10 isolated from apple orchard soil.</title>
        <authorList>
            <person name="Kim H.S."/>
            <person name="Han K.-I."/>
            <person name="Suh M.K."/>
            <person name="Lee K.C."/>
            <person name="Eom M.K."/>
            <person name="Kim J.-S."/>
            <person name="Kang S.W."/>
            <person name="Sin Y."/>
            <person name="Lee J.-S."/>
        </authorList>
    </citation>
    <scope>NUCLEOTIDE SEQUENCE [LARGE SCALE GENOMIC DNA]</scope>
    <source>
        <strain evidence="5 6">B3-10</strain>
    </source>
</reference>
<sequence>MKLIVRLLIAVVFFSSCTGRFGKIMKSTDNEYKYKMAEKFYAEKKWSHAQELYDNLMSYMRGTPRYENMYYKYAYTAYYQKDYMNAEQLFKTFSDNFPTSQYLEEVYYNRAYCFYMQSPRVELDQTPTQKAMATFQEFVNSYPNSTRTKQANDIVNACKAKLEKKEFLGCQLYYNLGFYKAAYTTFELLMDDYPDSDHTDEYLLKSIQSMYEYSKMSLPMHQSERYNKVVSECDDFLSRFKNSNFATSVTDYKNLAVTALNKIKNEQNQKAN</sequence>
<dbReference type="InterPro" id="IPR039565">
    <property type="entry name" value="BamD-like"/>
</dbReference>
<evidence type="ECO:0000259" key="4">
    <source>
        <dbReference type="Pfam" id="PF13525"/>
    </source>
</evidence>